<dbReference type="Proteomes" id="UP000305778">
    <property type="component" value="Unassembled WGS sequence"/>
</dbReference>
<feature type="chain" id="PRO_5020323733" description="DUF2771 domain-containing protein" evidence="1">
    <location>
        <begin position="22"/>
        <end position="158"/>
    </location>
</feature>
<dbReference type="RefSeq" id="WP_136725290.1">
    <property type="nucleotide sequence ID" value="NZ_SUMC01000018.1"/>
</dbReference>
<dbReference type="AlphaFoldDB" id="A0A4U0SK33"/>
<reference evidence="2 3" key="1">
    <citation type="submission" date="2019-04" db="EMBL/GenBank/DDBJ databases">
        <title>Streptomyces oryziradicis sp. nov., a novel actinomycete isolated from rhizosphere soil of rice (Oryza sativa L.).</title>
        <authorList>
            <person name="Li C."/>
        </authorList>
    </citation>
    <scope>NUCLEOTIDE SEQUENCE [LARGE SCALE GENOMIC DNA]</scope>
    <source>
        <strain evidence="2 3">NEAU-C40</strain>
    </source>
</reference>
<sequence>MSIRRRAAALGAVSLGLVALAACDKPTPLATVTVGQKTVTTEATKNCYPDNNKTLSTAAFTACLNAAPTKSITVHAGDKVRIGVDPKISDKGWLVAAGVSQKTDLLKNKTYWSLDGDSLFVDSTTGTTAKSVVLNIVESDGGKSYLGVWKFKLVKSPD</sequence>
<dbReference type="PROSITE" id="PS51257">
    <property type="entry name" value="PROKAR_LIPOPROTEIN"/>
    <property type="match status" value="1"/>
</dbReference>
<comment type="caution">
    <text evidence="2">The sequence shown here is derived from an EMBL/GenBank/DDBJ whole genome shotgun (WGS) entry which is preliminary data.</text>
</comment>
<evidence type="ECO:0000313" key="3">
    <source>
        <dbReference type="Proteomes" id="UP000305778"/>
    </source>
</evidence>
<feature type="signal peptide" evidence="1">
    <location>
        <begin position="1"/>
        <end position="21"/>
    </location>
</feature>
<evidence type="ECO:0000313" key="2">
    <source>
        <dbReference type="EMBL" id="TKA09956.1"/>
    </source>
</evidence>
<dbReference type="OrthoDB" id="5185019at2"/>
<protein>
    <recommendedName>
        <fullName evidence="4">DUF2771 domain-containing protein</fullName>
    </recommendedName>
</protein>
<accession>A0A4U0SK33</accession>
<keyword evidence="3" id="KW-1185">Reference proteome</keyword>
<gene>
    <name evidence="2" type="ORF">FCI23_20015</name>
</gene>
<keyword evidence="1" id="KW-0732">Signal</keyword>
<name>A0A4U0SK33_9ACTN</name>
<dbReference type="EMBL" id="SUMC01000018">
    <property type="protein sequence ID" value="TKA09956.1"/>
    <property type="molecule type" value="Genomic_DNA"/>
</dbReference>
<evidence type="ECO:0008006" key="4">
    <source>
        <dbReference type="Google" id="ProtNLM"/>
    </source>
</evidence>
<evidence type="ECO:0000256" key="1">
    <source>
        <dbReference type="SAM" id="SignalP"/>
    </source>
</evidence>
<organism evidence="2 3">
    <name type="scientific">Actinacidiphila oryziradicis</name>
    <dbReference type="NCBI Taxonomy" id="2571141"/>
    <lineage>
        <taxon>Bacteria</taxon>
        <taxon>Bacillati</taxon>
        <taxon>Actinomycetota</taxon>
        <taxon>Actinomycetes</taxon>
        <taxon>Kitasatosporales</taxon>
        <taxon>Streptomycetaceae</taxon>
        <taxon>Actinacidiphila</taxon>
    </lineage>
</organism>
<proteinExistence type="predicted"/>